<accession>A0ABS3MAW3</accession>
<dbReference type="SUPFAM" id="SSF54909">
    <property type="entry name" value="Dimeric alpha+beta barrel"/>
    <property type="match status" value="1"/>
</dbReference>
<dbReference type="Gene3D" id="3.30.70.100">
    <property type="match status" value="1"/>
</dbReference>
<evidence type="ECO:0000313" key="2">
    <source>
        <dbReference type="Proteomes" id="UP000692816"/>
    </source>
</evidence>
<comment type="caution">
    <text evidence="1">The sequence shown here is derived from an EMBL/GenBank/DDBJ whole genome shotgun (WGS) entry which is preliminary data.</text>
</comment>
<gene>
    <name evidence="1" type="ORF">J4P68_03765</name>
</gene>
<dbReference type="RefSeq" id="WP_207830515.1">
    <property type="nucleotide sequence ID" value="NZ_CP088282.1"/>
</dbReference>
<dbReference type="EMBL" id="JAGEPA010000001">
    <property type="protein sequence ID" value="MBO1428548.1"/>
    <property type="molecule type" value="Genomic_DNA"/>
</dbReference>
<name>A0ABS3MAW3_9BRAD</name>
<protein>
    <recommendedName>
        <fullName evidence="3">NIPSNAP domain-containing protein</fullName>
    </recommendedName>
</protein>
<reference evidence="1" key="1">
    <citation type="journal article" date="2021" name="Int. J. Syst. Evol. Microbiol.">
        <title>Bradyrhizobium septentrionale sp. nov. (sv. septentrionale) and Bradyrhizobium quebecense sp. nov. (sv. septentrionale) associated with legumes native to Canada possess rearranged symbiosis genes and numerous insertion sequences.</title>
        <authorList>
            <person name="Bromfield E.S.P."/>
            <person name="Cloutier S."/>
        </authorList>
    </citation>
    <scope>NUCLEOTIDE SEQUENCE</scope>
    <source>
        <strain evidence="1">12S5</strain>
    </source>
</reference>
<sequence>MPIVQFTRFKTDKPDEMVQIIRRAKKIFEKHGAEFLRLSRFHTGAWAGELLVATRYSSWEVYGKVQDAVAKDPEFAQVQAEGMKIAELQGRNIAVGIDL</sequence>
<dbReference type="Proteomes" id="UP000692816">
    <property type="component" value="Unassembled WGS sequence"/>
</dbReference>
<evidence type="ECO:0000313" key="1">
    <source>
        <dbReference type="EMBL" id="MBO1428548.1"/>
    </source>
</evidence>
<keyword evidence="2" id="KW-1185">Reference proteome</keyword>
<evidence type="ECO:0008006" key="3">
    <source>
        <dbReference type="Google" id="ProtNLM"/>
    </source>
</evidence>
<dbReference type="InterPro" id="IPR011008">
    <property type="entry name" value="Dimeric_a/b-barrel"/>
</dbReference>
<proteinExistence type="predicted"/>
<organism evidence="1 2">
    <name type="scientific">Bradyrhizobium quebecense</name>
    <dbReference type="NCBI Taxonomy" id="2748629"/>
    <lineage>
        <taxon>Bacteria</taxon>
        <taxon>Pseudomonadati</taxon>
        <taxon>Pseudomonadota</taxon>
        <taxon>Alphaproteobacteria</taxon>
        <taxon>Hyphomicrobiales</taxon>
        <taxon>Nitrobacteraceae</taxon>
        <taxon>Bradyrhizobium</taxon>
    </lineage>
</organism>